<dbReference type="AlphaFoldDB" id="A0A5K7YSQ3"/>
<dbReference type="Proteomes" id="UP000427906">
    <property type="component" value="Chromosome"/>
</dbReference>
<dbReference type="RefSeq" id="WP_155319262.1">
    <property type="nucleotide sequence ID" value="NZ_AP021874.1"/>
</dbReference>
<dbReference type="EMBL" id="AP021874">
    <property type="protein sequence ID" value="BBO71425.1"/>
    <property type="molecule type" value="Genomic_DNA"/>
</dbReference>
<accession>A0A5K7YSQ3</accession>
<sequence length="75" mass="8339">MGKYKVTTLGAVEVPFSHPWPPARKIRRWRKRSLKTGGPGHTRQSFLFVGSEIKMGKTYGGALPIEGARDSGQRN</sequence>
<reference evidence="1 2" key="1">
    <citation type="submission" date="2019-11" db="EMBL/GenBank/DDBJ databases">
        <title>Comparative genomics of hydrocarbon-degrading Desulfosarcina strains.</title>
        <authorList>
            <person name="Watanabe M."/>
            <person name="Kojima H."/>
            <person name="Fukui M."/>
        </authorList>
    </citation>
    <scope>NUCLEOTIDE SEQUENCE [LARGE SCALE GENOMIC DNA]</scope>
    <source>
        <strain evidence="1 2">PL12</strain>
    </source>
</reference>
<gene>
    <name evidence="1" type="ORF">DSCA_53550</name>
</gene>
<evidence type="ECO:0000313" key="2">
    <source>
        <dbReference type="Proteomes" id="UP000427906"/>
    </source>
</evidence>
<protein>
    <submittedName>
        <fullName evidence="1">Uncharacterized protein</fullName>
    </submittedName>
</protein>
<proteinExistence type="predicted"/>
<dbReference type="KEGG" id="dalk:DSCA_53550"/>
<keyword evidence="2" id="KW-1185">Reference proteome</keyword>
<organism evidence="1 2">
    <name type="scientific">Desulfosarcina alkanivorans</name>
    <dbReference type="NCBI Taxonomy" id="571177"/>
    <lineage>
        <taxon>Bacteria</taxon>
        <taxon>Pseudomonadati</taxon>
        <taxon>Thermodesulfobacteriota</taxon>
        <taxon>Desulfobacteria</taxon>
        <taxon>Desulfobacterales</taxon>
        <taxon>Desulfosarcinaceae</taxon>
        <taxon>Desulfosarcina</taxon>
    </lineage>
</organism>
<evidence type="ECO:0000313" key="1">
    <source>
        <dbReference type="EMBL" id="BBO71425.1"/>
    </source>
</evidence>
<name>A0A5K7YSQ3_9BACT</name>